<comment type="caution">
    <text evidence="1">The sequence shown here is derived from an EMBL/GenBank/DDBJ whole genome shotgun (WGS) entry which is preliminary data.</text>
</comment>
<gene>
    <name evidence="1" type="ORF">ABZ931_38685</name>
</gene>
<dbReference type="Pfam" id="PF04673">
    <property type="entry name" value="Cyclase_polyket"/>
    <property type="match status" value="1"/>
</dbReference>
<organism evidence="1 2">
    <name type="scientific">Streptomyces neyagawaensis</name>
    <dbReference type="NCBI Taxonomy" id="42238"/>
    <lineage>
        <taxon>Bacteria</taxon>
        <taxon>Bacillati</taxon>
        <taxon>Actinomycetota</taxon>
        <taxon>Actinomycetes</taxon>
        <taxon>Kitasatosporales</taxon>
        <taxon>Streptomycetaceae</taxon>
        <taxon>Streptomyces</taxon>
    </lineage>
</organism>
<proteinExistence type="predicted"/>
<keyword evidence="2" id="KW-1185">Reference proteome</keyword>
<protein>
    <submittedName>
        <fullName evidence="1">TcmI family type II polyketide cyclase</fullName>
    </submittedName>
</protein>
<dbReference type="RefSeq" id="WP_359702765.1">
    <property type="nucleotide sequence ID" value="NZ_JBEYXT010000385.1"/>
</dbReference>
<dbReference type="InterPro" id="IPR006765">
    <property type="entry name" value="Polyketide_synth_cyclase"/>
</dbReference>
<dbReference type="SUPFAM" id="SSF54909">
    <property type="entry name" value="Dimeric alpha+beta barrel"/>
    <property type="match status" value="1"/>
</dbReference>
<evidence type="ECO:0000313" key="2">
    <source>
        <dbReference type="Proteomes" id="UP001551189"/>
    </source>
</evidence>
<evidence type="ECO:0000313" key="1">
    <source>
        <dbReference type="EMBL" id="MEU6806856.1"/>
    </source>
</evidence>
<dbReference type="InterPro" id="IPR038474">
    <property type="entry name" value="Polyketide_synth_cyclase_sf"/>
</dbReference>
<dbReference type="InterPro" id="IPR011008">
    <property type="entry name" value="Dimeric_a/b-barrel"/>
</dbReference>
<accession>A0ABV3BCN6</accession>
<name>A0ABV3BCN6_9ACTN</name>
<dbReference type="Gene3D" id="3.30.70.1090">
    <property type="entry name" value="Dimeric alpha+beta barrel"/>
    <property type="match status" value="1"/>
</dbReference>
<dbReference type="Proteomes" id="UP001551189">
    <property type="component" value="Unassembled WGS sequence"/>
</dbReference>
<reference evidence="1 2" key="1">
    <citation type="submission" date="2024-06" db="EMBL/GenBank/DDBJ databases">
        <title>The Natural Products Discovery Center: Release of the First 8490 Sequenced Strains for Exploring Actinobacteria Biosynthetic Diversity.</title>
        <authorList>
            <person name="Kalkreuter E."/>
            <person name="Kautsar S.A."/>
            <person name="Yang D."/>
            <person name="Bader C.D."/>
            <person name="Teijaro C.N."/>
            <person name="Fluegel L."/>
            <person name="Davis C.M."/>
            <person name="Simpson J.R."/>
            <person name="Lauterbach L."/>
            <person name="Steele A.D."/>
            <person name="Gui C."/>
            <person name="Meng S."/>
            <person name="Li G."/>
            <person name="Viehrig K."/>
            <person name="Ye F."/>
            <person name="Su P."/>
            <person name="Kiefer A.F."/>
            <person name="Nichols A."/>
            <person name="Cepeda A.J."/>
            <person name="Yan W."/>
            <person name="Fan B."/>
            <person name="Jiang Y."/>
            <person name="Adhikari A."/>
            <person name="Zheng C.-J."/>
            <person name="Schuster L."/>
            <person name="Cowan T.M."/>
            <person name="Smanski M.J."/>
            <person name="Chevrette M.G."/>
            <person name="De Carvalho L.P.S."/>
            <person name="Shen B."/>
        </authorList>
    </citation>
    <scope>NUCLEOTIDE SEQUENCE [LARGE SCALE GENOMIC DNA]</scope>
    <source>
        <strain evidence="1 2">NPDC046851</strain>
    </source>
</reference>
<sequence>MHQSLIVARMAPGSAPDIADVFGESDRGELPHLVGVARRSLFQFGDVYLHLIESERDPGPAIAKAAGHPLFQDVSERLSAYVTAYDPATWRSPKDAMAHCFYRWEREPDCQDPCDLRRR</sequence>
<dbReference type="EMBL" id="JBEYXT010000385">
    <property type="protein sequence ID" value="MEU6806856.1"/>
    <property type="molecule type" value="Genomic_DNA"/>
</dbReference>